<dbReference type="Proteomes" id="UP000001555">
    <property type="component" value="Unassembled WGS sequence"/>
</dbReference>
<feature type="non-terminal residue" evidence="11">
    <location>
        <position position="166"/>
    </location>
</feature>
<keyword evidence="2" id="KW-0812">Transmembrane</keyword>
<evidence type="ECO:0000259" key="10">
    <source>
        <dbReference type="PROSITE" id="PS50853"/>
    </source>
</evidence>
<dbReference type="EMBL" id="ABJB010308487">
    <property type="status" value="NOT_ANNOTATED_CDS"/>
    <property type="molecule type" value="Genomic_DNA"/>
</dbReference>
<dbReference type="GO" id="GO:0007155">
    <property type="term" value="P:cell adhesion"/>
    <property type="evidence" value="ECO:0007669"/>
    <property type="project" value="UniProtKB-KW"/>
</dbReference>
<dbReference type="AlphaFoldDB" id="B7PZA4"/>
<dbReference type="InterPro" id="IPR050964">
    <property type="entry name" value="Striated_Muscle_Regulatory"/>
</dbReference>
<dbReference type="PROSITE" id="PS50853">
    <property type="entry name" value="FN3"/>
    <property type="match status" value="1"/>
</dbReference>
<dbReference type="Gene3D" id="2.60.40.10">
    <property type="entry name" value="Immunoglobulins"/>
    <property type="match status" value="1"/>
</dbReference>
<evidence type="ECO:0000256" key="6">
    <source>
        <dbReference type="ARBA" id="ARBA00022989"/>
    </source>
</evidence>
<dbReference type="PaxDb" id="6945-B7PZA4"/>
<protein>
    <submittedName>
        <fullName evidence="11 12">Titin, putative</fullName>
    </submittedName>
</protein>
<evidence type="ECO:0000313" key="12">
    <source>
        <dbReference type="EnsemblMetazoa" id="ISCW020408-PA"/>
    </source>
</evidence>
<keyword evidence="7" id="KW-0472">Membrane</keyword>
<evidence type="ECO:0000256" key="5">
    <source>
        <dbReference type="ARBA" id="ARBA00022889"/>
    </source>
</evidence>
<evidence type="ECO:0000313" key="11">
    <source>
        <dbReference type="EMBL" id="EEC11926.1"/>
    </source>
</evidence>
<feature type="domain" description="Fibronectin type-III" evidence="10">
    <location>
        <begin position="10"/>
        <end position="103"/>
    </location>
</feature>
<dbReference type="InterPro" id="IPR036116">
    <property type="entry name" value="FN3_sf"/>
</dbReference>
<reference evidence="11 13" key="1">
    <citation type="submission" date="2008-03" db="EMBL/GenBank/DDBJ databases">
        <title>Annotation of Ixodes scapularis.</title>
        <authorList>
            <consortium name="Ixodes scapularis Genome Project Consortium"/>
            <person name="Caler E."/>
            <person name="Hannick L.I."/>
            <person name="Bidwell S."/>
            <person name="Joardar V."/>
            <person name="Thiagarajan M."/>
            <person name="Amedeo P."/>
            <person name="Galinsky K.J."/>
            <person name="Schobel S."/>
            <person name="Inman J."/>
            <person name="Hostetler J."/>
            <person name="Miller J."/>
            <person name="Hammond M."/>
            <person name="Megy K."/>
            <person name="Lawson D."/>
            <person name="Kodira C."/>
            <person name="Sutton G."/>
            <person name="Meyer J."/>
            <person name="Hill C.A."/>
            <person name="Birren B."/>
            <person name="Nene V."/>
            <person name="Collins F."/>
            <person name="Alarcon-Chaidez F."/>
            <person name="Wikel S."/>
            <person name="Strausberg R."/>
        </authorList>
    </citation>
    <scope>NUCLEOTIDE SEQUENCE [LARGE SCALE GENOMIC DNA]</scope>
    <source>
        <strain evidence="13">Wikel</strain>
        <strain evidence="11">Wikel colony</strain>
    </source>
</reference>
<dbReference type="PANTHER" id="PTHR13817:SF166">
    <property type="entry name" value="NEURONAL IGCAM-RELATED"/>
    <property type="match status" value="1"/>
</dbReference>
<organism>
    <name type="scientific">Ixodes scapularis</name>
    <name type="common">Black-legged tick</name>
    <name type="synonym">Deer tick</name>
    <dbReference type="NCBI Taxonomy" id="6945"/>
    <lineage>
        <taxon>Eukaryota</taxon>
        <taxon>Metazoa</taxon>
        <taxon>Ecdysozoa</taxon>
        <taxon>Arthropoda</taxon>
        <taxon>Chelicerata</taxon>
        <taxon>Arachnida</taxon>
        <taxon>Acari</taxon>
        <taxon>Parasitiformes</taxon>
        <taxon>Ixodida</taxon>
        <taxon>Ixodoidea</taxon>
        <taxon>Ixodidae</taxon>
        <taxon>Ixodinae</taxon>
        <taxon>Ixodes</taxon>
    </lineage>
</organism>
<reference evidence="12" key="2">
    <citation type="submission" date="2020-05" db="UniProtKB">
        <authorList>
            <consortium name="EnsemblMetazoa"/>
        </authorList>
    </citation>
    <scope>IDENTIFICATION</scope>
    <source>
        <strain evidence="12">wikel</strain>
    </source>
</reference>
<evidence type="ECO:0000313" key="13">
    <source>
        <dbReference type="Proteomes" id="UP000001555"/>
    </source>
</evidence>
<evidence type="ECO:0000256" key="9">
    <source>
        <dbReference type="ARBA" id="ARBA00023319"/>
    </source>
</evidence>
<keyword evidence="9" id="KW-0393">Immunoglobulin domain</keyword>
<dbReference type="GO" id="GO:0016020">
    <property type="term" value="C:membrane"/>
    <property type="evidence" value="ECO:0007669"/>
    <property type="project" value="UniProtKB-SubCell"/>
</dbReference>
<dbReference type="VEuPathDB" id="VectorBase:ISCW020408"/>
<dbReference type="Pfam" id="PF25059">
    <property type="entry name" value="FN3_DSCAM-DSCAML_C"/>
    <property type="match status" value="1"/>
</dbReference>
<dbReference type="EnsemblMetazoa" id="ISCW020408-RA">
    <property type="protein sequence ID" value="ISCW020408-PA"/>
    <property type="gene ID" value="ISCW020408"/>
</dbReference>
<dbReference type="SMART" id="SM00060">
    <property type="entry name" value="FN3"/>
    <property type="match status" value="1"/>
</dbReference>
<dbReference type="CDD" id="cd00063">
    <property type="entry name" value="FN3"/>
    <property type="match status" value="1"/>
</dbReference>
<keyword evidence="8" id="KW-1015">Disulfide bond</keyword>
<dbReference type="EMBL" id="ABJB011023160">
    <property type="status" value="NOT_ANNOTATED_CDS"/>
    <property type="molecule type" value="Genomic_DNA"/>
</dbReference>
<dbReference type="HOGENOM" id="CLU_1606776_0_0_1"/>
<dbReference type="InterPro" id="IPR003961">
    <property type="entry name" value="FN3_dom"/>
</dbReference>
<dbReference type="VEuPathDB" id="VectorBase:ISCI020408"/>
<evidence type="ECO:0000256" key="2">
    <source>
        <dbReference type="ARBA" id="ARBA00022692"/>
    </source>
</evidence>
<dbReference type="EMBL" id="DS825389">
    <property type="protein sequence ID" value="EEC11926.1"/>
    <property type="molecule type" value="Genomic_DNA"/>
</dbReference>
<dbReference type="Pfam" id="PF00041">
    <property type="entry name" value="fn3"/>
    <property type="match status" value="1"/>
</dbReference>
<accession>B7PZA4</accession>
<keyword evidence="5" id="KW-0130">Cell adhesion</keyword>
<evidence type="ECO:0000256" key="8">
    <source>
        <dbReference type="ARBA" id="ARBA00023157"/>
    </source>
</evidence>
<keyword evidence="4" id="KW-0677">Repeat</keyword>
<evidence type="ECO:0000256" key="4">
    <source>
        <dbReference type="ARBA" id="ARBA00022737"/>
    </source>
</evidence>
<comment type="subcellular location">
    <subcellularLocation>
        <location evidence="1">Membrane</location>
        <topology evidence="1">Single-pass membrane protein</topology>
    </subcellularLocation>
</comment>
<evidence type="ECO:0000256" key="1">
    <source>
        <dbReference type="ARBA" id="ARBA00004167"/>
    </source>
</evidence>
<sequence length="166" mass="18510">MVQTHEHDPPPSPIVTVVTRTPDAIELAWTPQEENKDAIEGYVARFRLHEGMDWNEVSLGPDKRGYLFEGLVCGSAYYFSILSYNRNGRSEPGELLQVKTEGTVPQPPSHRTGIVPNVTGLSLALGAWRDGGCPISHFFIQYKSRDDSEWTLLSSRVLPDRDSVAI</sequence>
<keyword evidence="6" id="KW-1133">Transmembrane helix</keyword>
<gene>
    <name evidence="11" type="ORF">IscW_ISCW020408</name>
</gene>
<dbReference type="PANTHER" id="PTHR13817">
    <property type="entry name" value="TITIN"/>
    <property type="match status" value="1"/>
</dbReference>
<keyword evidence="3" id="KW-0732">Signal</keyword>
<name>B7PZA4_IXOSC</name>
<dbReference type="InterPro" id="IPR056754">
    <property type="entry name" value="DSCAM/DSCAML_C"/>
</dbReference>
<dbReference type="InterPro" id="IPR013783">
    <property type="entry name" value="Ig-like_fold"/>
</dbReference>
<proteinExistence type="predicted"/>
<evidence type="ECO:0000256" key="7">
    <source>
        <dbReference type="ARBA" id="ARBA00023136"/>
    </source>
</evidence>
<keyword evidence="13" id="KW-1185">Reference proteome</keyword>
<evidence type="ECO:0000256" key="3">
    <source>
        <dbReference type="ARBA" id="ARBA00022729"/>
    </source>
</evidence>
<dbReference type="SUPFAM" id="SSF49265">
    <property type="entry name" value="Fibronectin type III"/>
    <property type="match status" value="1"/>
</dbReference>